<dbReference type="STRING" id="694573.A0A194VC44"/>
<feature type="transmembrane region" description="Helical" evidence="1">
    <location>
        <begin position="52"/>
        <end position="73"/>
    </location>
</feature>
<sequence length="164" mass="18225">MAALLRVCPLLGATSSMTFVACEDFFIRPLAPAPQSDLRPHANRLLPAHGRWLWPGLGVVGASWGLSIATTIANLRLPVAGSQGGAADKWYRAGLCFSALHFVFGYRAMWLLWTIRKDGNDDEDENKDNVAYMKAWLRLNVWRGVLADLPSWLCYFVAFVLATE</sequence>
<reference evidence="3" key="1">
    <citation type="submission" date="2014-12" db="EMBL/GenBank/DDBJ databases">
        <title>Genome Sequence of Valsa Canker Pathogens Uncovers a Specific Adaption of Colonization on Woody Bark.</title>
        <authorList>
            <person name="Yin Z."/>
            <person name="Liu H."/>
            <person name="Gao X."/>
            <person name="Li Z."/>
            <person name="Song N."/>
            <person name="Ke X."/>
            <person name="Dai Q."/>
            <person name="Wu Y."/>
            <person name="Sun Y."/>
            <person name="Xu J.-R."/>
            <person name="Kang Z.K."/>
            <person name="Wang L."/>
            <person name="Huang L."/>
        </authorList>
    </citation>
    <scope>NUCLEOTIDE SEQUENCE [LARGE SCALE GENOMIC DNA]</scope>
    <source>
        <strain evidence="3">SXYL134</strain>
    </source>
</reference>
<proteinExistence type="predicted"/>
<evidence type="ECO:0000256" key="1">
    <source>
        <dbReference type="SAM" id="Phobius"/>
    </source>
</evidence>
<dbReference type="EMBL" id="KN714773">
    <property type="protein sequence ID" value="KUI61341.1"/>
    <property type="molecule type" value="Genomic_DNA"/>
</dbReference>
<dbReference type="AlphaFoldDB" id="A0A194VC44"/>
<feature type="transmembrane region" description="Helical" evidence="1">
    <location>
        <begin position="141"/>
        <end position="162"/>
    </location>
</feature>
<feature type="transmembrane region" description="Helical" evidence="1">
    <location>
        <begin position="94"/>
        <end position="113"/>
    </location>
</feature>
<evidence type="ECO:0000313" key="2">
    <source>
        <dbReference type="EMBL" id="KUI61341.1"/>
    </source>
</evidence>
<keyword evidence="1" id="KW-0472">Membrane</keyword>
<organism evidence="2 3">
    <name type="scientific">Cytospora mali</name>
    <name type="common">Apple Valsa canker fungus</name>
    <name type="synonym">Valsa mali</name>
    <dbReference type="NCBI Taxonomy" id="578113"/>
    <lineage>
        <taxon>Eukaryota</taxon>
        <taxon>Fungi</taxon>
        <taxon>Dikarya</taxon>
        <taxon>Ascomycota</taxon>
        <taxon>Pezizomycotina</taxon>
        <taxon>Sordariomycetes</taxon>
        <taxon>Sordariomycetidae</taxon>
        <taxon>Diaporthales</taxon>
        <taxon>Cytosporaceae</taxon>
        <taxon>Cytospora</taxon>
    </lineage>
</organism>
<keyword evidence="1" id="KW-1133">Transmembrane helix</keyword>
<evidence type="ECO:0000313" key="3">
    <source>
        <dbReference type="Proteomes" id="UP000078576"/>
    </source>
</evidence>
<keyword evidence="1" id="KW-0812">Transmembrane</keyword>
<dbReference type="OrthoDB" id="1523883at2759"/>
<keyword evidence="3" id="KW-1185">Reference proteome</keyword>
<dbReference type="PROSITE" id="PS51257">
    <property type="entry name" value="PROKAR_LIPOPROTEIN"/>
    <property type="match status" value="1"/>
</dbReference>
<name>A0A194VC44_CYTMA</name>
<dbReference type="Proteomes" id="UP000078576">
    <property type="component" value="Unassembled WGS sequence"/>
</dbReference>
<protein>
    <submittedName>
        <fullName evidence="2">Uncharacterized protein</fullName>
    </submittedName>
</protein>
<gene>
    <name evidence="2" type="ORF">VP1G_08508</name>
</gene>
<accession>A0A194VC44</accession>